<dbReference type="Proteomes" id="UP000277580">
    <property type="component" value="Unassembled WGS sequence"/>
</dbReference>
<feature type="region of interest" description="Disordered" evidence="1">
    <location>
        <begin position="3125"/>
        <end position="3173"/>
    </location>
</feature>
<dbReference type="OrthoDB" id="5370537at2759"/>
<dbReference type="STRING" id="1392247.A0A3N4KGB8"/>
<feature type="region of interest" description="Disordered" evidence="1">
    <location>
        <begin position="3052"/>
        <end position="3080"/>
    </location>
</feature>
<feature type="transmembrane region" description="Helical" evidence="2">
    <location>
        <begin position="54"/>
        <end position="75"/>
    </location>
</feature>
<keyword evidence="2" id="KW-0812">Transmembrane</keyword>
<evidence type="ECO:0000313" key="3">
    <source>
        <dbReference type="EMBL" id="RPB09537.1"/>
    </source>
</evidence>
<feature type="compositionally biased region" description="Basic and acidic residues" evidence="1">
    <location>
        <begin position="930"/>
        <end position="942"/>
    </location>
</feature>
<feature type="region of interest" description="Disordered" evidence="1">
    <location>
        <begin position="923"/>
        <end position="942"/>
    </location>
</feature>
<sequence length="3173" mass="350457">MPVCFPQPMHLATGIVNVAFDGLSWGFLLFRIVTIWSLFADQGRGGKVDGKSQGYGLFLIVLSFIGWTVGSFPYLMNVGESIFVRMIPYIITLSLALGVLGCFPSIVFSVPISRSNESYNRKLGRFGSSPPSISRAGQSIISPNSNPGDIESNKINRFPSHGVDIDKNFNDARTSMMFRSIIGAPIVHPGTAIPWSLETNNAESITRPKPTKAMPENRRPSIAPSHGAKHSVSNPMGSRVTNSSFDAVEQISGIPTSNSFGKMRTVSLKTAAEAERQRIDAAFEREQERKNSDAGTVTTSKSVADCLNTDRSTSVKRKPLLPQLPSGAAALRVSAVKREGNGPASSSSIRQSEFAAAEGGSDWGTRYSVGSLGTEDDDTTRYTAVSHAPYTLAAPPRIPKIDLLEDDSRVMFLNEIVYDDPALVKSIMGKTDIASTTSRYSGSKTGAVRRSPSSITKRLPGLSPAKNSNDSVVSSPPFMDASPVMDRPRSVKNIAERGIFPPNRDSDLAAQMQYNKKQSNMRRESELPQVDSKPLPEVPAQRMGTEKKRTREIVFPIPPPRATTRKGAPPPITVTIPKILSPEIIQEITAASEVETAQSIPSPKPTIPEKSEKRLMSPAINDQRAGFATYETAKAWAESVSAASDKPRYAESMIEPLPSIAYDMSDDITPRIAAAISDGNHKRKSLIALTVSPLFQIEDDAFTDIEIDSGSEDGGDQDPEAATVESVSDEQTQSEADEMIANGGEGYSTEDESYEDFFTDSEEGRYLDDEVLISDMEEGISYDKIAAAERKLDAKVQENTEVLTNATPIPIHFHLGDSIPTFSESRRKYGTKRKPPPSPIGFLVQQKRISQQQLMEARLTIFAGTQYLAPLEDLMNRLPVNKKGESRVSYVSDGRNSLLARLEMEMGQQENEWMGMHKTLERSSMGSIKETPEQRASRLSRDTLECHSSLEKVDEGILINRQLSTVDTESVHSDAKPSAWHAQMSYLVQAPLMNPGEILARPTSILESQNTPISIVSDSEAYDSRDESPYGTNHNEVHMESCYGNDNLNFIIEENEGLEHYAEYQESFEDDSEIQFLEPTVYCPSTRSTSIISHPNFIYSVTSESFSRSARSPPISFLWNTRLIQGSSSPMSNQLWSYPVFLPRTPLALPAALDLRPKRRISAAPITKATTSLWVKAHGPQIEPSTGLWRNPREQQPKSIIASSFGHGRSRSLKLKRVTFVEEVVTVETTGLFGKLKKLWGGHTKSHSVDSTAVPRDLRDVDTAIDSVIVRYANKTLPPLPPLPPRTDIMKHKEPENTTCNNLWLHQPSPPAITQPSLLWNQTHAQKVQNTQLFKEIPSLRRKAPQQTFLPRLTSNRLWGYVEQRMMPSLWLTSSASAMYLWPYGEGTIARSYLWPSAPAAKKIEVVTIRSRSLAITRLTRLTRLQSSSLWVATAACKNGGNKVTALWEPAESGVNVVGSQKQEPMLWIKGEHIAPAASGHLWPNAPELPMLPSSLPAIRARVASTELPMLESNQLWTFAKEAIGLWSFPERSTGLWPHGGREKVVSFLWPSASALNYIPAKVASKRSRVMRAELEKLESKQLWSYSDVQFESVEVKGMWKAATVSAKPTIVEQNMETLTSLLWTAPEEAPYVVTPSYLWPLAHPLPSPLPLPRVSPTKKSRNPAKSTIVSLSGGLWSSAPVLLPRLWSAPVTESGLWPHGRLQHAQTRTLWPSARPLASTENQSLHNARIIVTGLKIESSRLWSAESAIKAELWAPPPKQTGLWPNGQVVKSKSVGLWPSDTELRFPAIVSIRQFKQRSPTNLETLESHELWSNFNVKQSLWKKANGQSGLWPQGTHNSGKRQLWSANSNMQTVLRRNLTLKLATIEGRKRYERKAITAILESRALWSRPVHIRPKSAGRLWTKEIEYIGELPKFKTAELQAKDDVASVSPGLWANPSPISSPSPANLMTPVAVLWTASPLKTPRIEFTICRETIAVAAVQRRKSAGAANLMLTPLQGNLWVAGTPSLLPGGSTPRTGMKQAPQDGLWNSARTHAKLEKKVPLWHRYTVIGKDRGAVKQQTLKTDTTGSFVAVKPDQLRTLIAAETEEDGVNHVHHDGLWHPAIMTKPAKERPLTTGVDTVPRERTFVTPRTCALWQKNKSDKPLAPIFPASVMIIPAVPSRSNKRVASNIPPPLFLARVGGPMWTADKTSESRPRGLWRQTKNERMKKGLWQPNNIDKYSTLTVINQATSPEKKSNLWSFSGTKPERQSIFQNLSVESIRRSTSTTTRNHNSITNPMEGSLWVKSRNTTPEKPKLWRKAEIPQRLWAADNNFNSSNTDMTITTKAVPTVATTHLWGKDNVTTTPIFGDLSLESSRSRREFTPKAFSAPPEGLWKMALTSEPLEMTAEVPRISLWGAADAAPIVVKNVPTKTLWQKDNTETPIFADLPLESFRSKKDHSTATLPMFSEGMWKKKVALPERPQLWKPIPKATGLWDANAKTKTLAQISLERKAKGTKKPLWSKERASRTTAKVPQRSPLAIVRISDDLTLPKATGDLWKPKSPVRQAPVLWTAPKPVTQSAKPAKPAKPTATLLWGQGSGSKTTTAVAERTKVPFIPSDAPLAQVSGSLWKPKSTDGPIGLWKRPIKAVAATTVAPSVPLWAARTASRTTSAVPQRLPVLKKKDTRSIILPPATGSLWQPPKRTPEKGLWKAPAPPTRRPRSASLLWASHSAARTTTAIPVRTTVPKRLVEEPLKTVSGTLWKAPSNEPNKGLWKRTIPTVATYRKTSTTSLWSKESASRTTSAKPERAPFVPKVIDEKSLTLSPATGDLWMPSSATPQTVSLWSRPATPSSGSGIWDAQGRTPTLAEIKLALATQRDKTELWQRRSVLTSKPAIVDISKITSSSTAPQKKVKTTEPAPVPQVDGSLWRPCVDGKNEQGIMWITRSSRSSSLESEFISPGVSRASTISDMSDETESPLTTGKADAFEPEVMRIHSTKVSVSSAAGENMWRPIEAAEGKGKGVSRSDQKEQELPTWGASHSLWSKPSTDEEKAALWENPNSYACSSVSDEDFASAASELSEESHYHDFETSHEPDSYSNNMYLPSSSNPHVFVGQFHRDNYLLHQQSNTQLPENSPFASNLRIKSLRRKLRPTNGAPGTAERKRRNTEGEEERERLRVNSTPMERAVSMGEEHL</sequence>
<feature type="compositionally biased region" description="Basic and acidic residues" evidence="1">
    <location>
        <begin position="3060"/>
        <end position="3074"/>
    </location>
</feature>
<feature type="compositionally biased region" description="Basic and acidic residues" evidence="1">
    <location>
        <begin position="2995"/>
        <end position="3011"/>
    </location>
</feature>
<evidence type="ECO:0000313" key="4">
    <source>
        <dbReference type="Proteomes" id="UP000277580"/>
    </source>
</evidence>
<feature type="compositionally biased region" description="Acidic residues" evidence="1">
    <location>
        <begin position="706"/>
        <end position="719"/>
    </location>
</feature>
<dbReference type="InParanoid" id="A0A3N4KGB8"/>
<feature type="region of interest" description="Disordered" evidence="1">
    <location>
        <begin position="2883"/>
        <end position="2911"/>
    </location>
</feature>
<feature type="region of interest" description="Disordered" evidence="1">
    <location>
        <begin position="2995"/>
        <end position="3023"/>
    </location>
</feature>
<reference evidence="3 4" key="1">
    <citation type="journal article" date="2018" name="Nat. Ecol. Evol.">
        <title>Pezizomycetes genomes reveal the molecular basis of ectomycorrhizal truffle lifestyle.</title>
        <authorList>
            <person name="Murat C."/>
            <person name="Payen T."/>
            <person name="Noel B."/>
            <person name="Kuo A."/>
            <person name="Morin E."/>
            <person name="Chen J."/>
            <person name="Kohler A."/>
            <person name="Krizsan K."/>
            <person name="Balestrini R."/>
            <person name="Da Silva C."/>
            <person name="Montanini B."/>
            <person name="Hainaut M."/>
            <person name="Levati E."/>
            <person name="Barry K.W."/>
            <person name="Belfiori B."/>
            <person name="Cichocki N."/>
            <person name="Clum A."/>
            <person name="Dockter R.B."/>
            <person name="Fauchery L."/>
            <person name="Guy J."/>
            <person name="Iotti M."/>
            <person name="Le Tacon F."/>
            <person name="Lindquist E.A."/>
            <person name="Lipzen A."/>
            <person name="Malagnac F."/>
            <person name="Mello A."/>
            <person name="Molinier V."/>
            <person name="Miyauchi S."/>
            <person name="Poulain J."/>
            <person name="Riccioni C."/>
            <person name="Rubini A."/>
            <person name="Sitrit Y."/>
            <person name="Splivallo R."/>
            <person name="Traeger S."/>
            <person name="Wang M."/>
            <person name="Zifcakova L."/>
            <person name="Wipf D."/>
            <person name="Zambonelli A."/>
            <person name="Paolocci F."/>
            <person name="Nowrousian M."/>
            <person name="Ottonello S."/>
            <person name="Baldrian P."/>
            <person name="Spatafora J.W."/>
            <person name="Henrissat B."/>
            <person name="Nagy L.G."/>
            <person name="Aury J.M."/>
            <person name="Wincker P."/>
            <person name="Grigoriev I.V."/>
            <person name="Bonfante P."/>
            <person name="Martin F.M."/>
        </authorList>
    </citation>
    <scope>NUCLEOTIDE SEQUENCE [LARGE SCALE GENOMIC DNA]</scope>
    <source>
        <strain evidence="3 4">CCBAS932</strain>
    </source>
</reference>
<proteinExistence type="predicted"/>
<protein>
    <submittedName>
        <fullName evidence="3">Uncharacterized protein</fullName>
    </submittedName>
</protein>
<feature type="region of interest" description="Disordered" evidence="1">
    <location>
        <begin position="2495"/>
        <end position="2514"/>
    </location>
</feature>
<gene>
    <name evidence="3" type="ORF">P167DRAFT_577150</name>
</gene>
<feature type="region of interest" description="Disordered" evidence="1">
    <location>
        <begin position="2557"/>
        <end position="2579"/>
    </location>
</feature>
<feature type="compositionally biased region" description="Polar residues" evidence="1">
    <location>
        <begin position="465"/>
        <end position="474"/>
    </location>
</feature>
<feature type="region of interest" description="Disordered" evidence="1">
    <location>
        <begin position="706"/>
        <end position="735"/>
    </location>
</feature>
<keyword evidence="2" id="KW-0472">Membrane</keyword>
<feature type="region of interest" description="Disordered" evidence="1">
    <location>
        <begin position="129"/>
        <end position="148"/>
    </location>
</feature>
<feature type="compositionally biased region" description="Polar residues" evidence="1">
    <location>
        <begin position="725"/>
        <end position="734"/>
    </location>
</feature>
<feature type="transmembrane region" description="Helical" evidence="2">
    <location>
        <begin position="12"/>
        <end position="34"/>
    </location>
</feature>
<feature type="region of interest" description="Disordered" evidence="1">
    <location>
        <begin position="2671"/>
        <end position="2701"/>
    </location>
</feature>
<feature type="compositionally biased region" description="Polar residues" evidence="1">
    <location>
        <begin position="435"/>
        <end position="444"/>
    </location>
</feature>
<feature type="compositionally biased region" description="Polar residues" evidence="1">
    <location>
        <begin position="129"/>
        <end position="147"/>
    </location>
</feature>
<feature type="region of interest" description="Disordered" evidence="1">
    <location>
        <begin position="517"/>
        <end position="548"/>
    </location>
</feature>
<feature type="region of interest" description="Disordered" evidence="1">
    <location>
        <begin position="435"/>
        <end position="488"/>
    </location>
</feature>
<accession>A0A3N4KGB8</accession>
<keyword evidence="4" id="KW-1185">Reference proteome</keyword>
<feature type="transmembrane region" description="Helical" evidence="2">
    <location>
        <begin position="87"/>
        <end position="112"/>
    </location>
</feature>
<evidence type="ECO:0000256" key="1">
    <source>
        <dbReference type="SAM" id="MobiDB-lite"/>
    </source>
</evidence>
<feature type="compositionally biased region" description="Basic and acidic residues" evidence="1">
    <location>
        <begin position="3145"/>
        <end position="3156"/>
    </location>
</feature>
<name>A0A3N4KGB8_9PEZI</name>
<evidence type="ECO:0000256" key="2">
    <source>
        <dbReference type="SAM" id="Phobius"/>
    </source>
</evidence>
<keyword evidence="2" id="KW-1133">Transmembrane helix</keyword>
<dbReference type="EMBL" id="ML119151">
    <property type="protein sequence ID" value="RPB09537.1"/>
    <property type="molecule type" value="Genomic_DNA"/>
</dbReference>
<organism evidence="3 4">
    <name type="scientific">Morchella conica CCBAS932</name>
    <dbReference type="NCBI Taxonomy" id="1392247"/>
    <lineage>
        <taxon>Eukaryota</taxon>
        <taxon>Fungi</taxon>
        <taxon>Dikarya</taxon>
        <taxon>Ascomycota</taxon>
        <taxon>Pezizomycotina</taxon>
        <taxon>Pezizomycetes</taxon>
        <taxon>Pezizales</taxon>
        <taxon>Morchellaceae</taxon>
        <taxon>Morchella</taxon>
    </lineage>
</organism>
<feature type="region of interest" description="Disordered" evidence="1">
    <location>
        <begin position="204"/>
        <end position="238"/>
    </location>
</feature>